<dbReference type="SUPFAM" id="SSF53448">
    <property type="entry name" value="Nucleotide-diphospho-sugar transferases"/>
    <property type="match status" value="1"/>
</dbReference>
<evidence type="ECO:0000313" key="2">
    <source>
        <dbReference type="EMBL" id="MBN4068476.1"/>
    </source>
</evidence>
<name>A0ABS3AUP2_9BACT</name>
<dbReference type="PANTHER" id="PTHR22916:SF3">
    <property type="entry name" value="UDP-GLCNAC:BETAGAL BETA-1,3-N-ACETYLGLUCOSAMINYLTRANSFERASE-LIKE PROTEIN 1"/>
    <property type="match status" value="1"/>
</dbReference>
<dbReference type="Pfam" id="PF00535">
    <property type="entry name" value="Glycos_transf_2"/>
    <property type="match status" value="1"/>
</dbReference>
<dbReference type="Gene3D" id="3.90.550.10">
    <property type="entry name" value="Spore Coat Polysaccharide Biosynthesis Protein SpsA, Chain A"/>
    <property type="match status" value="1"/>
</dbReference>
<evidence type="ECO:0000259" key="1">
    <source>
        <dbReference type="Pfam" id="PF00535"/>
    </source>
</evidence>
<dbReference type="PANTHER" id="PTHR22916">
    <property type="entry name" value="GLYCOSYLTRANSFERASE"/>
    <property type="match status" value="1"/>
</dbReference>
<proteinExistence type="predicted"/>
<comment type="caution">
    <text evidence="2">The sequence shown here is derived from an EMBL/GenBank/DDBJ whole genome shotgun (WGS) entry which is preliminary data.</text>
</comment>
<dbReference type="EMBL" id="JAFITO010000017">
    <property type="protein sequence ID" value="MBN4068476.1"/>
    <property type="molecule type" value="Genomic_DNA"/>
</dbReference>
<feature type="domain" description="Glycosyltransferase 2-like" evidence="1">
    <location>
        <begin position="5"/>
        <end position="162"/>
    </location>
</feature>
<sequence length="259" mass="29267">MNSLSIITATYNAKATLRDCLRSIQKQTVSVEHIIVDGMSTDATLDIAREHSNSLTQIIAEPDSGLYDAMNKGLKRAGGDIIGILNADDFYPATDTLAKVMQVFDDPQVDACYGDLLYVDACNTKKIMRTWRSGSFTPAKFYWGWMPPHPTFFVRRSVYEKYGLFNLELGSAADYEIMLRFLVKYRLHTAYLPEVLVKMRTGGISNASIKNRLLANKMDRKAWKVNNLKPYPWTIPMKPLRKVGQWFCRKTESGAGDAS</sequence>
<organism evidence="2 3">
    <name type="scientific">Desulfotalea psychrophila</name>
    <dbReference type="NCBI Taxonomy" id="84980"/>
    <lineage>
        <taxon>Bacteria</taxon>
        <taxon>Pseudomonadati</taxon>
        <taxon>Thermodesulfobacteriota</taxon>
        <taxon>Desulfobulbia</taxon>
        <taxon>Desulfobulbales</taxon>
        <taxon>Desulfocapsaceae</taxon>
        <taxon>Desulfotalea</taxon>
    </lineage>
</organism>
<gene>
    <name evidence="2" type="ORF">JYU06_02995</name>
</gene>
<dbReference type="InterPro" id="IPR029044">
    <property type="entry name" value="Nucleotide-diphossugar_trans"/>
</dbReference>
<dbReference type="InterPro" id="IPR001173">
    <property type="entry name" value="Glyco_trans_2-like"/>
</dbReference>
<reference evidence="2 3" key="1">
    <citation type="submission" date="2021-02" db="EMBL/GenBank/DDBJ databases">
        <title>Activity-based single-cell genomes from oceanic crustal fluid captures similar information to metagenomic and metatranscriptomic surveys with orders of magnitude less sampling.</title>
        <authorList>
            <person name="D'Angelo T.S."/>
            <person name="Orcutt B.N."/>
        </authorList>
    </citation>
    <scope>NUCLEOTIDE SEQUENCE [LARGE SCALE GENOMIC DNA]</scope>
    <source>
        <strain evidence="2">AH-315-G02</strain>
    </source>
</reference>
<keyword evidence="3" id="KW-1185">Reference proteome</keyword>
<accession>A0ABS3AUP2</accession>
<evidence type="ECO:0000313" key="3">
    <source>
        <dbReference type="Proteomes" id="UP000717534"/>
    </source>
</evidence>
<dbReference type="CDD" id="cd06433">
    <property type="entry name" value="GT_2_WfgS_like"/>
    <property type="match status" value="1"/>
</dbReference>
<dbReference type="Proteomes" id="UP000717534">
    <property type="component" value="Unassembled WGS sequence"/>
</dbReference>
<protein>
    <submittedName>
        <fullName evidence="2">Glycosyltransferase</fullName>
    </submittedName>
</protein>